<feature type="domain" description="HTH luxR-type" evidence="6">
    <location>
        <begin position="140"/>
        <end position="205"/>
    </location>
</feature>
<dbReference type="Pfam" id="PF00072">
    <property type="entry name" value="Response_reg"/>
    <property type="match status" value="1"/>
</dbReference>
<dbReference type="RefSeq" id="WP_343962248.1">
    <property type="nucleotide sequence ID" value="NZ_BAAAKZ010000016.1"/>
</dbReference>
<feature type="modified residue" description="4-aspartylphosphate" evidence="5">
    <location>
        <position position="54"/>
    </location>
</feature>
<evidence type="ECO:0000256" key="1">
    <source>
        <dbReference type="ARBA" id="ARBA00022553"/>
    </source>
</evidence>
<keyword evidence="4" id="KW-0804">Transcription</keyword>
<keyword evidence="2" id="KW-0805">Transcription regulation</keyword>
<dbReference type="PANTHER" id="PTHR43214:SF24">
    <property type="entry name" value="TRANSCRIPTIONAL REGULATORY PROTEIN NARL-RELATED"/>
    <property type="match status" value="1"/>
</dbReference>
<evidence type="ECO:0000259" key="6">
    <source>
        <dbReference type="PROSITE" id="PS50043"/>
    </source>
</evidence>
<keyword evidence="9" id="KW-1185">Reference proteome</keyword>
<evidence type="ECO:0000313" key="8">
    <source>
        <dbReference type="EMBL" id="MFD1203440.1"/>
    </source>
</evidence>
<dbReference type="Gene3D" id="3.40.50.2300">
    <property type="match status" value="1"/>
</dbReference>
<evidence type="ECO:0000313" key="9">
    <source>
        <dbReference type="Proteomes" id="UP001597181"/>
    </source>
</evidence>
<reference evidence="9" key="1">
    <citation type="journal article" date="2019" name="Int. J. Syst. Evol. Microbiol.">
        <title>The Global Catalogue of Microorganisms (GCM) 10K type strain sequencing project: providing services to taxonomists for standard genome sequencing and annotation.</title>
        <authorList>
            <consortium name="The Broad Institute Genomics Platform"/>
            <consortium name="The Broad Institute Genome Sequencing Center for Infectious Disease"/>
            <person name="Wu L."/>
            <person name="Ma J."/>
        </authorList>
    </citation>
    <scope>NUCLEOTIDE SEQUENCE [LARGE SCALE GENOMIC DNA]</scope>
    <source>
        <strain evidence="9">CCUG 50213</strain>
    </source>
</reference>
<dbReference type="Pfam" id="PF00196">
    <property type="entry name" value="GerE"/>
    <property type="match status" value="1"/>
</dbReference>
<dbReference type="SUPFAM" id="SSF46894">
    <property type="entry name" value="C-terminal effector domain of the bipartite response regulators"/>
    <property type="match status" value="1"/>
</dbReference>
<protein>
    <submittedName>
        <fullName evidence="8">Response regulator</fullName>
    </submittedName>
</protein>
<organism evidence="8 9">
    <name type="scientific">Leucobacter albus</name>
    <dbReference type="NCBI Taxonomy" id="272210"/>
    <lineage>
        <taxon>Bacteria</taxon>
        <taxon>Bacillati</taxon>
        <taxon>Actinomycetota</taxon>
        <taxon>Actinomycetes</taxon>
        <taxon>Micrococcales</taxon>
        <taxon>Microbacteriaceae</taxon>
        <taxon>Leucobacter</taxon>
    </lineage>
</organism>
<dbReference type="PANTHER" id="PTHR43214">
    <property type="entry name" value="TWO-COMPONENT RESPONSE REGULATOR"/>
    <property type="match status" value="1"/>
</dbReference>
<proteinExistence type="predicted"/>
<keyword evidence="3" id="KW-0238">DNA-binding</keyword>
<dbReference type="InterPro" id="IPR058245">
    <property type="entry name" value="NreC/VraR/RcsB-like_REC"/>
</dbReference>
<sequence>MIRVLVVDDHPVVRAGIVALLGGAPDISVVGEAEHGDAAVALARELSPDVVLMDLRMPGLDGVGATAAIVASNLPSRVLVLTTYEEDDHILGAIEAGANGYLLKAAPAAEIIAGVQAVASGQTVLAPSIAAQLVGRARSDAAAKPSLTPRERDVLALVAEGLSNPAIAARLFIGEATVKTHLIHVFEKLAVSDRTRAVTRAMELGLL</sequence>
<feature type="domain" description="Response regulatory" evidence="7">
    <location>
        <begin position="3"/>
        <end position="119"/>
    </location>
</feature>
<dbReference type="InterPro" id="IPR011006">
    <property type="entry name" value="CheY-like_superfamily"/>
</dbReference>
<evidence type="ECO:0000256" key="5">
    <source>
        <dbReference type="PROSITE-ProRule" id="PRU00169"/>
    </source>
</evidence>
<evidence type="ECO:0000256" key="3">
    <source>
        <dbReference type="ARBA" id="ARBA00023125"/>
    </source>
</evidence>
<evidence type="ECO:0000259" key="7">
    <source>
        <dbReference type="PROSITE" id="PS50110"/>
    </source>
</evidence>
<dbReference type="SMART" id="SM00448">
    <property type="entry name" value="REC"/>
    <property type="match status" value="1"/>
</dbReference>
<keyword evidence="1 5" id="KW-0597">Phosphoprotein</keyword>
<gene>
    <name evidence="8" type="ORF">ACFQ3U_16230</name>
</gene>
<dbReference type="InterPro" id="IPR039420">
    <property type="entry name" value="WalR-like"/>
</dbReference>
<dbReference type="PRINTS" id="PR00038">
    <property type="entry name" value="HTHLUXR"/>
</dbReference>
<accession>A0ABW3TST8</accession>
<dbReference type="PROSITE" id="PS50110">
    <property type="entry name" value="RESPONSE_REGULATORY"/>
    <property type="match status" value="1"/>
</dbReference>
<dbReference type="SUPFAM" id="SSF52172">
    <property type="entry name" value="CheY-like"/>
    <property type="match status" value="1"/>
</dbReference>
<evidence type="ECO:0000256" key="4">
    <source>
        <dbReference type="ARBA" id="ARBA00023163"/>
    </source>
</evidence>
<comment type="caution">
    <text evidence="8">The sequence shown here is derived from an EMBL/GenBank/DDBJ whole genome shotgun (WGS) entry which is preliminary data.</text>
</comment>
<evidence type="ECO:0000256" key="2">
    <source>
        <dbReference type="ARBA" id="ARBA00023015"/>
    </source>
</evidence>
<dbReference type="EMBL" id="JBHTLY010000014">
    <property type="protein sequence ID" value="MFD1203440.1"/>
    <property type="molecule type" value="Genomic_DNA"/>
</dbReference>
<dbReference type="SMART" id="SM00421">
    <property type="entry name" value="HTH_LUXR"/>
    <property type="match status" value="1"/>
</dbReference>
<dbReference type="CDD" id="cd17535">
    <property type="entry name" value="REC_NarL-like"/>
    <property type="match status" value="1"/>
</dbReference>
<dbReference type="PROSITE" id="PS00622">
    <property type="entry name" value="HTH_LUXR_1"/>
    <property type="match status" value="1"/>
</dbReference>
<dbReference type="InterPro" id="IPR001789">
    <property type="entry name" value="Sig_transdc_resp-reg_receiver"/>
</dbReference>
<dbReference type="InterPro" id="IPR016032">
    <property type="entry name" value="Sig_transdc_resp-reg_C-effctor"/>
</dbReference>
<dbReference type="InterPro" id="IPR000792">
    <property type="entry name" value="Tscrpt_reg_LuxR_C"/>
</dbReference>
<dbReference type="CDD" id="cd06170">
    <property type="entry name" value="LuxR_C_like"/>
    <property type="match status" value="1"/>
</dbReference>
<dbReference type="PROSITE" id="PS50043">
    <property type="entry name" value="HTH_LUXR_2"/>
    <property type="match status" value="1"/>
</dbReference>
<name>A0ABW3TST8_9MICO</name>
<dbReference type="Proteomes" id="UP001597181">
    <property type="component" value="Unassembled WGS sequence"/>
</dbReference>